<feature type="domain" description="DUF397" evidence="1">
    <location>
        <begin position="32"/>
        <end position="83"/>
    </location>
</feature>
<dbReference type="AlphaFoldDB" id="A0A6H9Z1Q0"/>
<keyword evidence="3" id="KW-1185">Reference proteome</keyword>
<gene>
    <name evidence="2" type="ORF">F8566_21815</name>
</gene>
<proteinExistence type="predicted"/>
<accession>A0A6H9Z1Q0</accession>
<dbReference type="EMBL" id="WBMT01000010">
    <property type="protein sequence ID" value="KAB2347045.1"/>
    <property type="molecule type" value="Genomic_DNA"/>
</dbReference>
<sequence>MEECVETPEPSRFAIRRRGILLSAAGGVREVVWRKASASDSQGCVEVTTMGSHVYIQDSKSPDGGLVLTLSPRSWGELLAAVRAL</sequence>
<organism evidence="2 3">
    <name type="scientific">Actinomadura rudentiformis</name>
    <dbReference type="NCBI Taxonomy" id="359158"/>
    <lineage>
        <taxon>Bacteria</taxon>
        <taxon>Bacillati</taxon>
        <taxon>Actinomycetota</taxon>
        <taxon>Actinomycetes</taxon>
        <taxon>Streptosporangiales</taxon>
        <taxon>Thermomonosporaceae</taxon>
        <taxon>Actinomadura</taxon>
    </lineage>
</organism>
<dbReference type="InterPro" id="IPR007278">
    <property type="entry name" value="DUF397"/>
</dbReference>
<evidence type="ECO:0000259" key="1">
    <source>
        <dbReference type="Pfam" id="PF04149"/>
    </source>
</evidence>
<comment type="caution">
    <text evidence="2">The sequence shown here is derived from an EMBL/GenBank/DDBJ whole genome shotgun (WGS) entry which is preliminary data.</text>
</comment>
<evidence type="ECO:0000313" key="3">
    <source>
        <dbReference type="Proteomes" id="UP000468735"/>
    </source>
</evidence>
<dbReference type="Pfam" id="PF04149">
    <property type="entry name" value="DUF397"/>
    <property type="match status" value="1"/>
</dbReference>
<protein>
    <submittedName>
        <fullName evidence="2">DUF397 domain-containing protein</fullName>
    </submittedName>
</protein>
<evidence type="ECO:0000313" key="2">
    <source>
        <dbReference type="EMBL" id="KAB2347045.1"/>
    </source>
</evidence>
<reference evidence="2 3" key="1">
    <citation type="submission" date="2019-09" db="EMBL/GenBank/DDBJ databases">
        <title>Actinomadura physcomitrii sp. nov., a novel actinomycete isolated from moss [Physcomitrium sphaericum (Ludw) Fuernr].</title>
        <authorList>
            <person name="Zhuang X."/>
            <person name="Liu C."/>
        </authorList>
    </citation>
    <scope>NUCLEOTIDE SEQUENCE [LARGE SCALE GENOMIC DNA]</scope>
    <source>
        <strain evidence="2 3">HMC1</strain>
    </source>
</reference>
<name>A0A6H9Z1Q0_9ACTN</name>
<dbReference type="OrthoDB" id="4562195at2"/>
<dbReference type="Proteomes" id="UP000468735">
    <property type="component" value="Unassembled WGS sequence"/>
</dbReference>